<feature type="compositionally biased region" description="Polar residues" evidence="1">
    <location>
        <begin position="63"/>
        <end position="75"/>
    </location>
</feature>
<dbReference type="Pfam" id="PF04910">
    <property type="entry name" value="Tcf25"/>
    <property type="match status" value="1"/>
</dbReference>
<dbReference type="PANTHER" id="PTHR22684:SF0">
    <property type="entry name" value="RIBOSOME QUALITY CONTROL COMPLEX SUBUNIT TCF25"/>
    <property type="match status" value="1"/>
</dbReference>
<reference evidence="2 3" key="1">
    <citation type="journal article" date="2015" name="Fungal Genet. Biol.">
        <title>Evolution of novel wood decay mechanisms in Agaricales revealed by the genome sequences of Fistulina hepatica and Cylindrobasidium torrendii.</title>
        <authorList>
            <person name="Floudas D."/>
            <person name="Held B.W."/>
            <person name="Riley R."/>
            <person name="Nagy L.G."/>
            <person name="Koehler G."/>
            <person name="Ransdell A.S."/>
            <person name="Younus H."/>
            <person name="Chow J."/>
            <person name="Chiniquy J."/>
            <person name="Lipzen A."/>
            <person name="Tritt A."/>
            <person name="Sun H."/>
            <person name="Haridas S."/>
            <person name="LaButti K."/>
            <person name="Ohm R.A."/>
            <person name="Kues U."/>
            <person name="Blanchette R.A."/>
            <person name="Grigoriev I.V."/>
            <person name="Minto R.E."/>
            <person name="Hibbett D.S."/>
        </authorList>
    </citation>
    <scope>NUCLEOTIDE SEQUENCE [LARGE SCALE GENOMIC DNA]</scope>
    <source>
        <strain evidence="2 3">ATCC 64428</strain>
    </source>
</reference>
<evidence type="ECO:0000313" key="3">
    <source>
        <dbReference type="Proteomes" id="UP000054144"/>
    </source>
</evidence>
<sequence>MAPRLNKRQQREHEELELLAGPSFRPEDEASDEDELELPSRGGFAATSVYDFLQNKKKKKKSTISSSQNLPSTVVRSPPSPEASSPTSAVKTSGHATPRSEKKVAKKAKAKARKSEADEIDQALAELSLKHPELPASTVTATTSTARTALQTLATLLSVSAAHLDPDAELRKFFGAKVIQASKTDATGSRRHRTERSCLTRPQDTWWPSQLREGLSIRQLSPEERTTADTRHGWTGALPGEKWWTVEYSQRYKSVTKGFMQIVMSASPDGFDAVLQRLCWHADTLLQLSEVYRHREEYATSVDFVDRAIFTYERALLGAFNFSTGNNRLDFDRVESRPFFLAIHRQTTDLQRRGCFRTAFEFARLLYSLDPWTDPHGALLHLEFLALRSGMEDWLLRVWDAFTMLAERDPSALVKRANPTLLPGWSYSHALALHMMEKKKHTSHDESTAALVEAMHSFPSVVPFLADKLDVQLPQDMLLLPEMEILTRYEPLLGTSQTMIHMLSRLYAQRSHTVWKEYSAWFLSTAIASFPAGTPVQPTPRRHAMLALYSQTAPLRYAVFRHIMVLGPSCRSLLAFFPQSITRLHSYACDLLPPPTSLSRYNQAYFMGVRDIGRSRREREADDRRVAQIIPDPVLRRRMQLWFDENPDVVPGGFLQFARLAAFRPQEEFDDFLAGALGQWLNRPAGNAGGMPGQMPGDEPMVNIDELPNPQVDFAGAEDRAAAEPPFQINDDEEIFDEENVKRMSPRYNTDLLLQPLPVRVIRNLLGMFWGGGAATQEDESSNDEGGAA</sequence>
<dbReference type="Proteomes" id="UP000054144">
    <property type="component" value="Unassembled WGS sequence"/>
</dbReference>
<dbReference type="OrthoDB" id="205993at2759"/>
<accession>A0A0D7ADS0</accession>
<dbReference type="InterPro" id="IPR006994">
    <property type="entry name" value="TCF25/Rqc1"/>
</dbReference>
<dbReference type="EMBL" id="KN881832">
    <property type="protein sequence ID" value="KIY48569.1"/>
    <property type="molecule type" value="Genomic_DNA"/>
</dbReference>
<evidence type="ECO:0000256" key="1">
    <source>
        <dbReference type="SAM" id="MobiDB-lite"/>
    </source>
</evidence>
<organism evidence="2 3">
    <name type="scientific">Fistulina hepatica ATCC 64428</name>
    <dbReference type="NCBI Taxonomy" id="1128425"/>
    <lineage>
        <taxon>Eukaryota</taxon>
        <taxon>Fungi</taxon>
        <taxon>Dikarya</taxon>
        <taxon>Basidiomycota</taxon>
        <taxon>Agaricomycotina</taxon>
        <taxon>Agaricomycetes</taxon>
        <taxon>Agaricomycetidae</taxon>
        <taxon>Agaricales</taxon>
        <taxon>Fistulinaceae</taxon>
        <taxon>Fistulina</taxon>
    </lineage>
</organism>
<protein>
    <submittedName>
        <fullName evidence="2">DUF654-domain-containing protein</fullName>
    </submittedName>
</protein>
<dbReference type="AlphaFoldDB" id="A0A0D7ADS0"/>
<dbReference type="GO" id="GO:1990112">
    <property type="term" value="C:RQC complex"/>
    <property type="evidence" value="ECO:0007669"/>
    <property type="project" value="TreeGrafter"/>
</dbReference>
<evidence type="ECO:0000313" key="2">
    <source>
        <dbReference type="EMBL" id="KIY48569.1"/>
    </source>
</evidence>
<proteinExistence type="predicted"/>
<name>A0A0D7ADS0_9AGAR</name>
<dbReference type="PANTHER" id="PTHR22684">
    <property type="entry name" value="NULP1-RELATED"/>
    <property type="match status" value="1"/>
</dbReference>
<dbReference type="GO" id="GO:1990116">
    <property type="term" value="P:ribosome-associated ubiquitin-dependent protein catabolic process"/>
    <property type="evidence" value="ECO:0007669"/>
    <property type="project" value="TreeGrafter"/>
</dbReference>
<feature type="region of interest" description="Disordered" evidence="1">
    <location>
        <begin position="1"/>
        <end position="117"/>
    </location>
</feature>
<keyword evidence="3" id="KW-1185">Reference proteome</keyword>
<dbReference type="GO" id="GO:0072344">
    <property type="term" value="P:rescue of stalled ribosome"/>
    <property type="evidence" value="ECO:0007669"/>
    <property type="project" value="TreeGrafter"/>
</dbReference>
<gene>
    <name evidence="2" type="ORF">FISHEDRAFT_43028</name>
</gene>